<dbReference type="STRING" id="337701.SAMN05444398_1325"/>
<gene>
    <name evidence="3" type="ORF">SAMN05444398_1325</name>
</gene>
<evidence type="ECO:0000256" key="1">
    <source>
        <dbReference type="SAM" id="SignalP"/>
    </source>
</evidence>
<accession>A0A1M7KMN4</accession>
<dbReference type="InterPro" id="IPR003646">
    <property type="entry name" value="SH3-like_bac-type"/>
</dbReference>
<proteinExistence type="predicted"/>
<reference evidence="3 4" key="1">
    <citation type="submission" date="2016-11" db="EMBL/GenBank/DDBJ databases">
        <authorList>
            <person name="Jaros S."/>
            <person name="Januszkiewicz K."/>
            <person name="Wedrychowicz H."/>
        </authorList>
    </citation>
    <scope>NUCLEOTIDE SEQUENCE [LARGE SCALE GENOMIC DNA]</scope>
    <source>
        <strain evidence="3 4">DSM 29589</strain>
    </source>
</reference>
<dbReference type="Gene3D" id="2.30.30.40">
    <property type="entry name" value="SH3 Domains"/>
    <property type="match status" value="1"/>
</dbReference>
<keyword evidence="4" id="KW-1185">Reference proteome</keyword>
<dbReference type="Proteomes" id="UP000183974">
    <property type="component" value="Unassembled WGS sequence"/>
</dbReference>
<dbReference type="SMART" id="SM00287">
    <property type="entry name" value="SH3b"/>
    <property type="match status" value="1"/>
</dbReference>
<dbReference type="AlphaFoldDB" id="A0A1M7KMN4"/>
<organism evidence="3 4">
    <name type="scientific">Roseovarius pacificus</name>
    <dbReference type="NCBI Taxonomy" id="337701"/>
    <lineage>
        <taxon>Bacteria</taxon>
        <taxon>Pseudomonadati</taxon>
        <taxon>Pseudomonadota</taxon>
        <taxon>Alphaproteobacteria</taxon>
        <taxon>Rhodobacterales</taxon>
        <taxon>Roseobacteraceae</taxon>
        <taxon>Roseovarius</taxon>
    </lineage>
</organism>
<keyword evidence="1" id="KW-0732">Signal</keyword>
<dbReference type="RefSeq" id="WP_073038136.1">
    <property type="nucleotide sequence ID" value="NZ_BMLR01000031.1"/>
</dbReference>
<sequence>MWRFILVTFAFLGSAFYHLSGGADYTPAPNSLQARAEGHTLFAWPDPVETAPQTQTAVTVTAPDNTVSRAVTSLTDLSLAAKARTGTVRLQLGSADGSQIPMPEPAIATDDTDAVAAAVARDVAKAPAPVPQSERDIRQITGSTVNMRSGPGTEYSPVTRLSGGTEVAVLRDPGNGWLKLRVVDTGREGWMADWLVTTAN</sequence>
<evidence type="ECO:0000313" key="3">
    <source>
        <dbReference type="EMBL" id="SHM66661.1"/>
    </source>
</evidence>
<dbReference type="OrthoDB" id="7433551at2"/>
<dbReference type="PROSITE" id="PS51781">
    <property type="entry name" value="SH3B"/>
    <property type="match status" value="1"/>
</dbReference>
<dbReference type="EMBL" id="FRBR01000032">
    <property type="protein sequence ID" value="SHM66661.1"/>
    <property type="molecule type" value="Genomic_DNA"/>
</dbReference>
<feature type="chain" id="PRO_5012455334" evidence="1">
    <location>
        <begin position="20"/>
        <end position="200"/>
    </location>
</feature>
<evidence type="ECO:0000313" key="4">
    <source>
        <dbReference type="Proteomes" id="UP000183974"/>
    </source>
</evidence>
<feature type="signal peptide" evidence="1">
    <location>
        <begin position="1"/>
        <end position="19"/>
    </location>
</feature>
<dbReference type="Pfam" id="PF08239">
    <property type="entry name" value="SH3_3"/>
    <property type="match status" value="1"/>
</dbReference>
<feature type="domain" description="SH3b" evidence="2">
    <location>
        <begin position="135"/>
        <end position="199"/>
    </location>
</feature>
<name>A0A1M7KMN4_9RHOB</name>
<evidence type="ECO:0000259" key="2">
    <source>
        <dbReference type="PROSITE" id="PS51781"/>
    </source>
</evidence>
<protein>
    <submittedName>
        <fullName evidence="3">SH3 domain-containing protein</fullName>
    </submittedName>
</protein>